<keyword evidence="1" id="KW-0472">Membrane</keyword>
<feature type="transmembrane region" description="Helical" evidence="1">
    <location>
        <begin position="302"/>
        <end position="319"/>
    </location>
</feature>
<gene>
    <name evidence="2" type="ORF">GGQ88_002365</name>
</gene>
<sequence length="424" mass="44607">MRVAVLSLIEVAGEGPGALRGYLPIGGRSILRHQIGLALSLGCKRIIVMAEGISGELVALQHVVEQSAAQFHVVATARSLVPLLQPEDDVFVLGDGLLAMPDAVRDLLEPGPVVLTLPVETALALGYERIDINSACAAAMRFPGRVASGLADLPPEWNVQSAMLRLATQARVMQRSVTTSLLDDGRWRIVRSEDEAHVAERSWLRLHTDIAEVGVGSPGEQIAIAIVRRAGPALLHAGTRPAVLGLAAGVVGLLGGGLGWSGYFAAGFALLGLAWLIERIAALLGRIERDSLLASGVARRSVEAFHVLIDAGFVVLAAWRSDLPSGGTVPWGASAFAPLLLVLAARLLPLALPRRRWAHWLEDRLLVGIALALASAALPFDLTIGAAVVTLVGACLVTLQLSRRQGASESNEAGPPNPQLTSRP</sequence>
<evidence type="ECO:0000313" key="3">
    <source>
        <dbReference type="Proteomes" id="UP000562395"/>
    </source>
</evidence>
<keyword evidence="1" id="KW-1133">Transmembrane helix</keyword>
<dbReference type="SUPFAM" id="SSF53448">
    <property type="entry name" value="Nucleotide-diphospho-sugar transferases"/>
    <property type="match status" value="1"/>
</dbReference>
<evidence type="ECO:0000313" key="2">
    <source>
        <dbReference type="EMBL" id="MBB3861093.1"/>
    </source>
</evidence>
<dbReference type="AlphaFoldDB" id="A0A7W6EW96"/>
<organism evidence="2 3">
    <name type="scientific">Novosphingobium hassiacum</name>
    <dbReference type="NCBI Taxonomy" id="173676"/>
    <lineage>
        <taxon>Bacteria</taxon>
        <taxon>Pseudomonadati</taxon>
        <taxon>Pseudomonadota</taxon>
        <taxon>Alphaproteobacteria</taxon>
        <taxon>Sphingomonadales</taxon>
        <taxon>Sphingomonadaceae</taxon>
        <taxon>Novosphingobium</taxon>
    </lineage>
</organism>
<dbReference type="Proteomes" id="UP000562395">
    <property type="component" value="Unassembled WGS sequence"/>
</dbReference>
<proteinExistence type="predicted"/>
<dbReference type="InterPro" id="IPR029044">
    <property type="entry name" value="Nucleotide-diphossugar_trans"/>
</dbReference>
<accession>A0A7W6EW96</accession>
<dbReference type="RefSeq" id="WP_183613405.1">
    <property type="nucleotide sequence ID" value="NZ_JACICY010000005.1"/>
</dbReference>
<protein>
    <submittedName>
        <fullName evidence="2">Uncharacterized protein</fullName>
    </submittedName>
</protein>
<comment type="caution">
    <text evidence="2">The sequence shown here is derived from an EMBL/GenBank/DDBJ whole genome shotgun (WGS) entry which is preliminary data.</text>
</comment>
<feature type="transmembrane region" description="Helical" evidence="1">
    <location>
        <begin position="260"/>
        <end position="281"/>
    </location>
</feature>
<keyword evidence="1" id="KW-0812">Transmembrane</keyword>
<evidence type="ECO:0000256" key="1">
    <source>
        <dbReference type="SAM" id="Phobius"/>
    </source>
</evidence>
<feature type="transmembrane region" description="Helical" evidence="1">
    <location>
        <begin position="331"/>
        <end position="349"/>
    </location>
</feature>
<name>A0A7W6EW96_9SPHN</name>
<keyword evidence="3" id="KW-1185">Reference proteome</keyword>
<reference evidence="2 3" key="1">
    <citation type="submission" date="2020-08" db="EMBL/GenBank/DDBJ databases">
        <title>Genomic Encyclopedia of Type Strains, Phase IV (KMG-IV): sequencing the most valuable type-strain genomes for metagenomic binning, comparative biology and taxonomic classification.</title>
        <authorList>
            <person name="Goeker M."/>
        </authorList>
    </citation>
    <scope>NUCLEOTIDE SEQUENCE [LARGE SCALE GENOMIC DNA]</scope>
    <source>
        <strain evidence="2 3">DSM 14552</strain>
    </source>
</reference>
<dbReference type="EMBL" id="JACICY010000005">
    <property type="protein sequence ID" value="MBB3861093.1"/>
    <property type="molecule type" value="Genomic_DNA"/>
</dbReference>
<feature type="transmembrane region" description="Helical" evidence="1">
    <location>
        <begin position="361"/>
        <end position="378"/>
    </location>
</feature>